<keyword evidence="5" id="KW-0571">Peptide transport</keyword>
<dbReference type="EMBL" id="FMXQ01000011">
    <property type="protein sequence ID" value="SDB54404.1"/>
    <property type="molecule type" value="Genomic_DNA"/>
</dbReference>
<evidence type="ECO:0000256" key="7">
    <source>
        <dbReference type="ARBA" id="ARBA00022989"/>
    </source>
</evidence>
<feature type="transmembrane region" description="Helical" evidence="9">
    <location>
        <begin position="107"/>
        <end position="126"/>
    </location>
</feature>
<evidence type="ECO:0000256" key="4">
    <source>
        <dbReference type="ARBA" id="ARBA00022692"/>
    </source>
</evidence>
<evidence type="ECO:0000313" key="11">
    <source>
        <dbReference type="EMBL" id="SDB54404.1"/>
    </source>
</evidence>
<dbReference type="InterPro" id="IPR035906">
    <property type="entry name" value="MetI-like_sf"/>
</dbReference>
<evidence type="ECO:0000259" key="10">
    <source>
        <dbReference type="PROSITE" id="PS50928"/>
    </source>
</evidence>
<feature type="transmembrane region" description="Helical" evidence="9">
    <location>
        <begin position="238"/>
        <end position="259"/>
    </location>
</feature>
<dbReference type="InterPro" id="IPR050366">
    <property type="entry name" value="BP-dependent_transpt_permease"/>
</dbReference>
<feature type="transmembrane region" description="Helical" evidence="9">
    <location>
        <begin position="71"/>
        <end position="95"/>
    </location>
</feature>
<dbReference type="InterPro" id="IPR000515">
    <property type="entry name" value="MetI-like"/>
</dbReference>
<keyword evidence="7 9" id="KW-1133">Transmembrane helix</keyword>
<dbReference type="PANTHER" id="PTHR43386:SF1">
    <property type="entry name" value="D,D-DIPEPTIDE TRANSPORT SYSTEM PERMEASE PROTEIN DDPC-RELATED"/>
    <property type="match status" value="1"/>
</dbReference>
<dbReference type="CDD" id="cd06261">
    <property type="entry name" value="TM_PBP2"/>
    <property type="match status" value="1"/>
</dbReference>
<dbReference type="Gene3D" id="1.10.3720.10">
    <property type="entry name" value="MetI-like"/>
    <property type="match status" value="1"/>
</dbReference>
<dbReference type="SUPFAM" id="SSF161098">
    <property type="entry name" value="MetI-like"/>
    <property type="match status" value="1"/>
</dbReference>
<evidence type="ECO:0000256" key="6">
    <source>
        <dbReference type="ARBA" id="ARBA00022927"/>
    </source>
</evidence>
<evidence type="ECO:0000313" key="12">
    <source>
        <dbReference type="Proteomes" id="UP000199071"/>
    </source>
</evidence>
<proteinExistence type="inferred from homology"/>
<dbReference type="GO" id="GO:0015833">
    <property type="term" value="P:peptide transport"/>
    <property type="evidence" value="ECO:0007669"/>
    <property type="project" value="UniProtKB-KW"/>
</dbReference>
<feature type="transmembrane region" description="Helical" evidence="9">
    <location>
        <begin position="132"/>
        <end position="151"/>
    </location>
</feature>
<gene>
    <name evidence="11" type="ORF">SAMN02982931_04284</name>
</gene>
<name>A0A1G6EAD8_9HYPH</name>
<feature type="transmembrane region" description="Helical" evidence="9">
    <location>
        <begin position="7"/>
        <end position="30"/>
    </location>
</feature>
<keyword evidence="4 9" id="KW-0812">Transmembrane</keyword>
<comment type="similarity">
    <text evidence="9">Belongs to the binding-protein-dependent transport system permease family.</text>
</comment>
<dbReference type="Pfam" id="PF00528">
    <property type="entry name" value="BPD_transp_1"/>
    <property type="match status" value="1"/>
</dbReference>
<evidence type="ECO:0000256" key="5">
    <source>
        <dbReference type="ARBA" id="ARBA00022856"/>
    </source>
</evidence>
<organism evidence="11 12">
    <name type="scientific">Bauldia litoralis</name>
    <dbReference type="NCBI Taxonomy" id="665467"/>
    <lineage>
        <taxon>Bacteria</taxon>
        <taxon>Pseudomonadati</taxon>
        <taxon>Pseudomonadota</taxon>
        <taxon>Alphaproteobacteria</taxon>
        <taxon>Hyphomicrobiales</taxon>
        <taxon>Kaistiaceae</taxon>
        <taxon>Bauldia</taxon>
    </lineage>
</organism>
<feature type="transmembrane region" description="Helical" evidence="9">
    <location>
        <begin position="195"/>
        <end position="217"/>
    </location>
</feature>
<dbReference type="GO" id="GO:0005886">
    <property type="term" value="C:plasma membrane"/>
    <property type="evidence" value="ECO:0007669"/>
    <property type="project" value="UniProtKB-SubCell"/>
</dbReference>
<keyword evidence="2 9" id="KW-0813">Transport</keyword>
<evidence type="ECO:0000256" key="1">
    <source>
        <dbReference type="ARBA" id="ARBA00004651"/>
    </source>
</evidence>
<dbReference type="PROSITE" id="PS50928">
    <property type="entry name" value="ABC_TM1"/>
    <property type="match status" value="1"/>
</dbReference>
<evidence type="ECO:0000256" key="8">
    <source>
        <dbReference type="ARBA" id="ARBA00023136"/>
    </source>
</evidence>
<dbReference type="AlphaFoldDB" id="A0A1G6EAD8"/>
<accession>A0A1G6EAD8</accession>
<evidence type="ECO:0000256" key="2">
    <source>
        <dbReference type="ARBA" id="ARBA00022448"/>
    </source>
</evidence>
<keyword evidence="12" id="KW-1185">Reference proteome</keyword>
<dbReference type="RefSeq" id="WP_244521381.1">
    <property type="nucleotide sequence ID" value="NZ_FMXQ01000011.1"/>
</dbReference>
<feature type="domain" description="ABC transmembrane type-1" evidence="10">
    <location>
        <begin position="69"/>
        <end position="259"/>
    </location>
</feature>
<dbReference type="PANTHER" id="PTHR43386">
    <property type="entry name" value="OLIGOPEPTIDE TRANSPORT SYSTEM PERMEASE PROTEIN APPC"/>
    <property type="match status" value="1"/>
</dbReference>
<dbReference type="Proteomes" id="UP000199071">
    <property type="component" value="Unassembled WGS sequence"/>
</dbReference>
<dbReference type="STRING" id="665467.SAMN02982931_04284"/>
<comment type="subcellular location">
    <subcellularLocation>
        <location evidence="1 9">Cell membrane</location>
        <topology evidence="1 9">Multi-pass membrane protein</topology>
    </subcellularLocation>
</comment>
<reference evidence="11 12" key="1">
    <citation type="submission" date="2016-10" db="EMBL/GenBank/DDBJ databases">
        <authorList>
            <person name="de Groot N.N."/>
        </authorList>
    </citation>
    <scope>NUCLEOTIDE SEQUENCE [LARGE SCALE GENOMIC DNA]</scope>
    <source>
        <strain evidence="11 12">ATCC 35022</strain>
    </source>
</reference>
<keyword evidence="3" id="KW-1003">Cell membrane</keyword>
<keyword evidence="8 9" id="KW-0472">Membrane</keyword>
<evidence type="ECO:0000256" key="9">
    <source>
        <dbReference type="RuleBase" id="RU363032"/>
    </source>
</evidence>
<protein>
    <submittedName>
        <fullName evidence="11">Peptide/nickel transport system permease protein</fullName>
    </submittedName>
</protein>
<keyword evidence="6" id="KW-0653">Protein transport</keyword>
<sequence length="271" mass="27967">MSIIRSVPVFLPLALLTVLAGAVVVGPLVWPIDPYTMDFAAILAPPGPGHWMGTDSVGRDVLARFLAGGRLSLSVGVIVMLGGLVPGAIIGVIAARAGGIVDMVLMRAMDSIAAFPPILLAMAVAIGLGGGLWTAVIGVIISTLPFFARLMRSEVLRIMSHRFVDAAESMGATPAFILLWHVSPHAASTMLVQCAAVFGYAIITLAGLGFVGLGAEVPTAEWGVMITEGMKYALTGQWWLTVFPGLGILVAVSAANLLADGLSATMGGRHA</sequence>
<dbReference type="GO" id="GO:0015031">
    <property type="term" value="P:protein transport"/>
    <property type="evidence" value="ECO:0007669"/>
    <property type="project" value="UniProtKB-KW"/>
</dbReference>
<dbReference type="GO" id="GO:0055085">
    <property type="term" value="P:transmembrane transport"/>
    <property type="evidence" value="ECO:0007669"/>
    <property type="project" value="InterPro"/>
</dbReference>
<evidence type="ECO:0000256" key="3">
    <source>
        <dbReference type="ARBA" id="ARBA00022475"/>
    </source>
</evidence>